<feature type="transmembrane region" description="Helical" evidence="1">
    <location>
        <begin position="12"/>
        <end position="31"/>
    </location>
</feature>
<dbReference type="PANTHER" id="PTHR40135">
    <property type="entry name" value="MITOCHONDRIAL PHOSPHATE CARRIER PROTEIN"/>
    <property type="match status" value="1"/>
</dbReference>
<dbReference type="PANTHER" id="PTHR40135:SF1">
    <property type="entry name" value="MITOCHONDRIAL PHOSPHATE CARRIER PROTEIN"/>
    <property type="match status" value="1"/>
</dbReference>
<evidence type="ECO:0000313" key="2">
    <source>
        <dbReference type="EMBL" id="USW55314.1"/>
    </source>
</evidence>
<evidence type="ECO:0000313" key="3">
    <source>
        <dbReference type="Proteomes" id="UP001056384"/>
    </source>
</evidence>
<dbReference type="AlphaFoldDB" id="A0A9Q9AUZ0"/>
<keyword evidence="3" id="KW-1185">Reference proteome</keyword>
<keyword evidence="1" id="KW-1133">Transmembrane helix</keyword>
<dbReference type="Proteomes" id="UP001056384">
    <property type="component" value="Chromosome 7"/>
</dbReference>
<keyword evidence="1" id="KW-0812">Transmembrane</keyword>
<reference evidence="2" key="1">
    <citation type="submission" date="2022-06" db="EMBL/GenBank/DDBJ databases">
        <title>Complete genome sequences of two strains of the flax pathogen Septoria linicola.</title>
        <authorList>
            <person name="Lapalu N."/>
            <person name="Simon A."/>
            <person name="Demenou B."/>
            <person name="Paumier D."/>
            <person name="Guillot M.-P."/>
            <person name="Gout L."/>
            <person name="Valade R."/>
        </authorList>
    </citation>
    <scope>NUCLEOTIDE SEQUENCE</scope>
    <source>
        <strain evidence="2">SE15195</strain>
    </source>
</reference>
<protein>
    <submittedName>
        <fullName evidence="2">Uncharacterized protein</fullName>
    </submittedName>
</protein>
<name>A0A9Q9AUZ0_9PEZI</name>
<accession>A0A9Q9AUZ0</accession>
<dbReference type="EMBL" id="CP099424">
    <property type="protein sequence ID" value="USW55314.1"/>
    <property type="molecule type" value="Genomic_DNA"/>
</dbReference>
<evidence type="ECO:0000256" key="1">
    <source>
        <dbReference type="SAM" id="Phobius"/>
    </source>
</evidence>
<gene>
    <name evidence="2" type="ORF">Slin15195_G086330</name>
</gene>
<dbReference type="OrthoDB" id="9992270at2759"/>
<sequence length="66" mass="7653">MPLIARRFSITNFLIASSALGFQVFVLYPWHNKLDDDFTALKKENVRLLHTIEQRLAQVKEKPSVP</sequence>
<organism evidence="2 3">
    <name type="scientific">Septoria linicola</name>
    <dbReference type="NCBI Taxonomy" id="215465"/>
    <lineage>
        <taxon>Eukaryota</taxon>
        <taxon>Fungi</taxon>
        <taxon>Dikarya</taxon>
        <taxon>Ascomycota</taxon>
        <taxon>Pezizomycotina</taxon>
        <taxon>Dothideomycetes</taxon>
        <taxon>Dothideomycetidae</taxon>
        <taxon>Mycosphaerellales</taxon>
        <taxon>Mycosphaerellaceae</taxon>
        <taxon>Septoria</taxon>
    </lineage>
</organism>
<proteinExistence type="predicted"/>
<keyword evidence="1" id="KW-0472">Membrane</keyword>